<dbReference type="AlphaFoldDB" id="A0A6L2LWR4"/>
<dbReference type="Pfam" id="PF00013">
    <property type="entry name" value="KH_1"/>
    <property type="match status" value="4"/>
</dbReference>
<feature type="region of interest" description="Disordered" evidence="6">
    <location>
        <begin position="444"/>
        <end position="525"/>
    </location>
</feature>
<accession>A0A6L2LWR4</accession>
<reference evidence="8" key="1">
    <citation type="journal article" date="2019" name="Sci. Rep.">
        <title>Draft genome of Tanacetum cinerariifolium, the natural source of mosquito coil.</title>
        <authorList>
            <person name="Yamashiro T."/>
            <person name="Shiraishi A."/>
            <person name="Satake H."/>
            <person name="Nakayama K."/>
        </authorList>
    </citation>
    <scope>NUCLEOTIDE SEQUENCE</scope>
</reference>
<comment type="subcellular location">
    <subcellularLocation>
        <location evidence="1">Nucleus</location>
    </subcellularLocation>
</comment>
<dbReference type="PROSITE" id="PS50084">
    <property type="entry name" value="KH_TYPE_1"/>
    <property type="match status" value="4"/>
</dbReference>
<comment type="caution">
    <text evidence="8">The sequence shown here is derived from an EMBL/GenBank/DDBJ whole genome shotgun (WGS) entry which is preliminary data.</text>
</comment>
<dbReference type="GO" id="GO:0005634">
    <property type="term" value="C:nucleus"/>
    <property type="evidence" value="ECO:0007669"/>
    <property type="project" value="UniProtKB-SubCell"/>
</dbReference>
<evidence type="ECO:0000256" key="3">
    <source>
        <dbReference type="ARBA" id="ARBA00022884"/>
    </source>
</evidence>
<feature type="compositionally biased region" description="Gly residues" evidence="6">
    <location>
        <begin position="494"/>
        <end position="519"/>
    </location>
</feature>
<evidence type="ECO:0000256" key="1">
    <source>
        <dbReference type="ARBA" id="ARBA00004123"/>
    </source>
</evidence>
<feature type="domain" description="K Homology" evidence="7">
    <location>
        <begin position="270"/>
        <end position="342"/>
    </location>
</feature>
<dbReference type="CDD" id="cd22460">
    <property type="entry name" value="KH-I_PEPPER_rpt2_like"/>
    <property type="match status" value="2"/>
</dbReference>
<gene>
    <name evidence="8" type="ORF">Tci_036583</name>
</gene>
<keyword evidence="3 5" id="KW-0694">RNA-binding</keyword>
<feature type="domain" description="K Homology" evidence="7">
    <location>
        <begin position="355"/>
        <end position="430"/>
    </location>
</feature>
<evidence type="ECO:0000256" key="5">
    <source>
        <dbReference type="PROSITE-ProRule" id="PRU00117"/>
    </source>
</evidence>
<dbReference type="Gene3D" id="3.30.310.210">
    <property type="match status" value="2"/>
</dbReference>
<feature type="region of interest" description="Disordered" evidence="6">
    <location>
        <begin position="1"/>
        <end position="39"/>
    </location>
</feature>
<sequence>MAGQKNDYEKRSSYRPEFPGSEGGRRTNPTEEKESHGIGPDDTVFRYLCPGRKVGSIIGRGGDIIKQLRADTQAKIRINESVPGCEERVVIIYSSSEETNGFGNSDDFVCPALDALFKVHDKIIAEDAPVADDDFGEVPQITVRMLVPSDQIGCVLGKGGQVVQTIRSETHAQIRILSDDRLPYCALNFDELLQVSGDTTVVKEALFRLATLLHENPSRSHHLLLSSPSIHRAGGGYMGPNHGAPIGPHSVMGPYGSYKNGGGDWPASAKEVSLRFVCPTENIGAVIGKGGVIIKQIRQESGAAIKVDSDTAEGDDCLITVSAKEVFEEPSPTIDAAMRLQPRCSEKSEKDSGVVVLTTRLLVPSSRIGCLIGKGGAIISDMRILTRANIRIITTENLPRVASEDEEMVQITGEVNVASNALLEVTKRLRANVFEMGGARAGPPAMPYYPIPMDTPDASSRYRNRDGNSRGRGRGRGHSSRSDRYDHELPQGDDYGGYGGSQISGGGYGEHGVYSGGPSSGSYEP</sequence>
<dbReference type="SUPFAM" id="SSF54791">
    <property type="entry name" value="Eukaryotic type KH-domain (KH-domain type I)"/>
    <property type="match status" value="4"/>
</dbReference>
<dbReference type="InterPro" id="IPR004087">
    <property type="entry name" value="KH_dom"/>
</dbReference>
<evidence type="ECO:0000256" key="4">
    <source>
        <dbReference type="ARBA" id="ARBA00023242"/>
    </source>
</evidence>
<feature type="compositionally biased region" description="Basic and acidic residues" evidence="6">
    <location>
        <begin position="1"/>
        <end position="14"/>
    </location>
</feature>
<evidence type="ECO:0000256" key="2">
    <source>
        <dbReference type="ARBA" id="ARBA00022737"/>
    </source>
</evidence>
<feature type="compositionally biased region" description="Basic and acidic residues" evidence="6">
    <location>
        <begin position="23"/>
        <end position="36"/>
    </location>
</feature>
<dbReference type="GO" id="GO:0009911">
    <property type="term" value="P:positive regulation of flower development"/>
    <property type="evidence" value="ECO:0007669"/>
    <property type="project" value="UniProtKB-ARBA"/>
</dbReference>
<dbReference type="GO" id="GO:0003723">
    <property type="term" value="F:RNA binding"/>
    <property type="evidence" value="ECO:0007669"/>
    <property type="project" value="UniProtKB-UniRule"/>
</dbReference>
<keyword evidence="4" id="KW-0539">Nucleus</keyword>
<dbReference type="FunFam" id="3.30.310.210:FF:000002">
    <property type="entry name" value="KH domain-containing protein"/>
    <property type="match status" value="1"/>
</dbReference>
<dbReference type="EMBL" id="BKCJ010005050">
    <property type="protein sequence ID" value="GEU64605.1"/>
    <property type="molecule type" value="Genomic_DNA"/>
</dbReference>
<keyword evidence="2" id="KW-0677">Repeat</keyword>
<feature type="domain" description="K Homology" evidence="7">
    <location>
        <begin position="41"/>
        <end position="121"/>
    </location>
</feature>
<dbReference type="InterPro" id="IPR036612">
    <property type="entry name" value="KH_dom_type_1_sf"/>
</dbReference>
<dbReference type="SMART" id="SM00322">
    <property type="entry name" value="KH"/>
    <property type="match status" value="4"/>
</dbReference>
<proteinExistence type="predicted"/>
<dbReference type="CDD" id="cd22459">
    <property type="entry name" value="KH-I_PEPPER_rpt1_like"/>
    <property type="match status" value="2"/>
</dbReference>
<evidence type="ECO:0000259" key="7">
    <source>
        <dbReference type="SMART" id="SM00322"/>
    </source>
</evidence>
<organism evidence="8">
    <name type="scientific">Tanacetum cinerariifolium</name>
    <name type="common">Dalmatian daisy</name>
    <name type="synonym">Chrysanthemum cinerariifolium</name>
    <dbReference type="NCBI Taxonomy" id="118510"/>
    <lineage>
        <taxon>Eukaryota</taxon>
        <taxon>Viridiplantae</taxon>
        <taxon>Streptophyta</taxon>
        <taxon>Embryophyta</taxon>
        <taxon>Tracheophyta</taxon>
        <taxon>Spermatophyta</taxon>
        <taxon>Magnoliopsida</taxon>
        <taxon>eudicotyledons</taxon>
        <taxon>Gunneridae</taxon>
        <taxon>Pentapetalae</taxon>
        <taxon>asterids</taxon>
        <taxon>campanulids</taxon>
        <taxon>Asterales</taxon>
        <taxon>Asteraceae</taxon>
        <taxon>Asteroideae</taxon>
        <taxon>Anthemideae</taxon>
        <taxon>Anthemidinae</taxon>
        <taxon>Tanacetum</taxon>
    </lineage>
</organism>
<protein>
    <submittedName>
        <fullName evidence="8">RNA-binding KH domain-containing protein RCF3-like isoform X1</fullName>
    </submittedName>
</protein>
<evidence type="ECO:0000256" key="6">
    <source>
        <dbReference type="SAM" id="MobiDB-lite"/>
    </source>
</evidence>
<dbReference type="PANTHER" id="PTHR10288">
    <property type="entry name" value="KH DOMAIN CONTAINING RNA BINDING PROTEIN"/>
    <property type="match status" value="1"/>
</dbReference>
<evidence type="ECO:0000313" key="8">
    <source>
        <dbReference type="EMBL" id="GEU64605.1"/>
    </source>
</evidence>
<name>A0A6L2LWR4_TANCI</name>
<feature type="compositionally biased region" description="Basic and acidic residues" evidence="6">
    <location>
        <begin position="480"/>
        <end position="490"/>
    </location>
</feature>
<feature type="domain" description="K Homology" evidence="7">
    <location>
        <begin position="139"/>
        <end position="214"/>
    </location>
</feature>
<dbReference type="InterPro" id="IPR004088">
    <property type="entry name" value="KH_dom_type_1"/>
</dbReference>